<keyword evidence="3 6" id="KW-0378">Hydrolase</keyword>
<evidence type="ECO:0000256" key="2">
    <source>
        <dbReference type="ARBA" id="ARBA00022555"/>
    </source>
</evidence>
<dbReference type="GO" id="GO:0004045">
    <property type="term" value="F:peptidyl-tRNA hydrolase activity"/>
    <property type="evidence" value="ECO:0007669"/>
    <property type="project" value="UniProtKB-EC"/>
</dbReference>
<dbReference type="EMBL" id="UOFO01000047">
    <property type="protein sequence ID" value="VAW84543.1"/>
    <property type="molecule type" value="Genomic_DNA"/>
</dbReference>
<dbReference type="FunFam" id="3.40.50.1470:FF:000001">
    <property type="entry name" value="Peptidyl-tRNA hydrolase"/>
    <property type="match status" value="1"/>
</dbReference>
<evidence type="ECO:0000256" key="5">
    <source>
        <dbReference type="ARBA" id="ARBA00038063"/>
    </source>
</evidence>
<evidence type="ECO:0000256" key="4">
    <source>
        <dbReference type="ARBA" id="ARBA00022884"/>
    </source>
</evidence>
<dbReference type="PANTHER" id="PTHR17224">
    <property type="entry name" value="PEPTIDYL-TRNA HYDROLASE"/>
    <property type="match status" value="1"/>
</dbReference>
<organism evidence="6">
    <name type="scientific">hydrothermal vent metagenome</name>
    <dbReference type="NCBI Taxonomy" id="652676"/>
    <lineage>
        <taxon>unclassified sequences</taxon>
        <taxon>metagenomes</taxon>
        <taxon>ecological metagenomes</taxon>
    </lineage>
</organism>
<evidence type="ECO:0000256" key="3">
    <source>
        <dbReference type="ARBA" id="ARBA00022801"/>
    </source>
</evidence>
<dbReference type="HAMAP" id="MF_00083">
    <property type="entry name" value="Pept_tRNA_hydro_bact"/>
    <property type="match status" value="1"/>
</dbReference>
<evidence type="ECO:0000313" key="6">
    <source>
        <dbReference type="EMBL" id="VAW84543.1"/>
    </source>
</evidence>
<dbReference type="AlphaFoldDB" id="A0A3B0Z8L8"/>
<accession>A0A3B0Z8L8</accession>
<keyword evidence="2" id="KW-0820">tRNA-binding</keyword>
<reference evidence="6" key="1">
    <citation type="submission" date="2018-06" db="EMBL/GenBank/DDBJ databases">
        <authorList>
            <person name="Zhirakovskaya E."/>
        </authorList>
    </citation>
    <scope>NUCLEOTIDE SEQUENCE</scope>
</reference>
<dbReference type="Pfam" id="PF01195">
    <property type="entry name" value="Pept_tRNA_hydro"/>
    <property type="match status" value="1"/>
</dbReference>
<keyword evidence="4" id="KW-0694">RNA-binding</keyword>
<dbReference type="EC" id="3.1.1.29" evidence="1"/>
<dbReference type="CDD" id="cd00462">
    <property type="entry name" value="PTH"/>
    <property type="match status" value="1"/>
</dbReference>
<dbReference type="SUPFAM" id="SSF53178">
    <property type="entry name" value="Peptidyl-tRNA hydrolase-like"/>
    <property type="match status" value="1"/>
</dbReference>
<dbReference type="NCBIfam" id="TIGR00447">
    <property type="entry name" value="pth"/>
    <property type="match status" value="1"/>
</dbReference>
<gene>
    <name evidence="6" type="ORF">MNBD_GAMMA16-1859</name>
</gene>
<dbReference type="GO" id="GO:0000049">
    <property type="term" value="F:tRNA binding"/>
    <property type="evidence" value="ECO:0007669"/>
    <property type="project" value="UniProtKB-KW"/>
</dbReference>
<dbReference type="Gene3D" id="3.40.50.1470">
    <property type="entry name" value="Peptidyl-tRNA hydrolase"/>
    <property type="match status" value="1"/>
</dbReference>
<dbReference type="InterPro" id="IPR036416">
    <property type="entry name" value="Pept_tRNA_hydro_sf"/>
</dbReference>
<dbReference type="PROSITE" id="PS01196">
    <property type="entry name" value="PEPT_TRNA_HYDROL_2"/>
    <property type="match status" value="1"/>
</dbReference>
<name>A0A3B0Z8L8_9ZZZZ</name>
<sequence length="192" mass="21150">MTGIELIVGLGNPGSEYEKTRHNAGFWLVEALAHQQRQVFRKENKFSGDVCKINIQGKACWLLKPHTFMNRSGQAVAALALYYKISRQNILVIHDELDLSPGTARFKQSGGHGGHNGLRSLIASLGGNDFARVRIGIGHPGQSSEVSRYVLHEASKVDMQDIESAMLDTVDVIPLAAQGEYQKLMNQLHTSK</sequence>
<dbReference type="InterPro" id="IPR018171">
    <property type="entry name" value="Pept_tRNA_hydro_CS"/>
</dbReference>
<proteinExistence type="inferred from homology"/>
<evidence type="ECO:0000256" key="1">
    <source>
        <dbReference type="ARBA" id="ARBA00013260"/>
    </source>
</evidence>
<comment type="similarity">
    <text evidence="5">Belongs to the PTH family.</text>
</comment>
<dbReference type="InterPro" id="IPR001328">
    <property type="entry name" value="Pept_tRNA_hydro"/>
</dbReference>
<dbReference type="PROSITE" id="PS01195">
    <property type="entry name" value="PEPT_TRNA_HYDROL_1"/>
    <property type="match status" value="1"/>
</dbReference>
<protein>
    <recommendedName>
        <fullName evidence="1">peptidyl-tRNA hydrolase</fullName>
        <ecNumber evidence="1">3.1.1.29</ecNumber>
    </recommendedName>
</protein>
<dbReference type="PANTHER" id="PTHR17224:SF1">
    <property type="entry name" value="PEPTIDYL-TRNA HYDROLASE"/>
    <property type="match status" value="1"/>
</dbReference>